<protein>
    <submittedName>
        <fullName evidence="6">ATP-binding cassette domain-containing protein</fullName>
    </submittedName>
</protein>
<dbReference type="PANTHER" id="PTHR43553">
    <property type="entry name" value="HEAVY METAL TRANSPORTER"/>
    <property type="match status" value="1"/>
</dbReference>
<dbReference type="GO" id="GO:0005524">
    <property type="term" value="F:ATP binding"/>
    <property type="evidence" value="ECO:0007669"/>
    <property type="project" value="UniProtKB-KW"/>
</dbReference>
<dbReference type="Gene3D" id="3.40.50.300">
    <property type="entry name" value="P-loop containing nucleotide triphosphate hydrolases"/>
    <property type="match status" value="1"/>
</dbReference>
<keyword evidence="3" id="KW-0547">Nucleotide-binding</keyword>
<dbReference type="GO" id="GO:0042626">
    <property type="term" value="F:ATPase-coupled transmembrane transporter activity"/>
    <property type="evidence" value="ECO:0007669"/>
    <property type="project" value="TreeGrafter"/>
</dbReference>
<dbReference type="SUPFAM" id="SSF52540">
    <property type="entry name" value="P-loop containing nucleoside triphosphate hydrolases"/>
    <property type="match status" value="1"/>
</dbReference>
<dbReference type="GO" id="GO:0043190">
    <property type="term" value="C:ATP-binding cassette (ABC) transporter complex"/>
    <property type="evidence" value="ECO:0007669"/>
    <property type="project" value="TreeGrafter"/>
</dbReference>
<feature type="domain" description="ABC transporter" evidence="5">
    <location>
        <begin position="1"/>
        <end position="228"/>
    </location>
</feature>
<evidence type="ECO:0000256" key="1">
    <source>
        <dbReference type="ARBA" id="ARBA00005417"/>
    </source>
</evidence>
<evidence type="ECO:0000256" key="4">
    <source>
        <dbReference type="ARBA" id="ARBA00022840"/>
    </source>
</evidence>
<dbReference type="CDD" id="cd03225">
    <property type="entry name" value="ABC_cobalt_CbiO_domain1"/>
    <property type="match status" value="1"/>
</dbReference>
<dbReference type="InterPro" id="IPR017871">
    <property type="entry name" value="ABC_transporter-like_CS"/>
</dbReference>
<evidence type="ECO:0000256" key="2">
    <source>
        <dbReference type="ARBA" id="ARBA00022448"/>
    </source>
</evidence>
<gene>
    <name evidence="6" type="ORF">GNZ21_09590</name>
</gene>
<keyword evidence="2" id="KW-0813">Transport</keyword>
<dbReference type="InterPro" id="IPR050095">
    <property type="entry name" value="ECF_ABC_transporter_ATP-bd"/>
</dbReference>
<sequence length="228" mass="24793">MTFRNVRVLAGQGQLLEIPHLDLTEQRISVIGPNGGGKSTLLQLVNGLVEPTEGRVSTEGLDTVEQGRQLRQCTGFVFSNPAAQLVMPTPLEDVELSLRRSVRDSAQRRRAALQTLAELGIADLAERSSQELSSGQQQLVALATVLTLRPRTLLLDEPTTLLDLANAARFTQLVRSMERKHRIRTITATHDLELAAAAERTLLVAGGKVVAEGEPQEVIAAYRRCSTG</sequence>
<dbReference type="AlphaFoldDB" id="A0A7K1UJL4"/>
<keyword evidence="4 6" id="KW-0067">ATP-binding</keyword>
<comment type="caution">
    <text evidence="6">The sequence shown here is derived from an EMBL/GenBank/DDBJ whole genome shotgun (WGS) entry which is preliminary data.</text>
</comment>
<comment type="similarity">
    <text evidence="1">Belongs to the ABC transporter superfamily.</text>
</comment>
<name>A0A7K1UJL4_9MICC</name>
<dbReference type="EMBL" id="WRPM01000069">
    <property type="protein sequence ID" value="MVT26606.1"/>
    <property type="molecule type" value="Genomic_DNA"/>
</dbReference>
<dbReference type="SMART" id="SM00382">
    <property type="entry name" value="AAA"/>
    <property type="match status" value="1"/>
</dbReference>
<evidence type="ECO:0000313" key="7">
    <source>
        <dbReference type="Proteomes" id="UP000460157"/>
    </source>
</evidence>
<accession>A0A7K1UJL4</accession>
<proteinExistence type="inferred from homology"/>
<dbReference type="Pfam" id="PF00005">
    <property type="entry name" value="ABC_tran"/>
    <property type="match status" value="1"/>
</dbReference>
<dbReference type="InterPro" id="IPR003593">
    <property type="entry name" value="AAA+_ATPase"/>
</dbReference>
<dbReference type="Proteomes" id="UP000460157">
    <property type="component" value="Unassembled WGS sequence"/>
</dbReference>
<reference evidence="6 7" key="1">
    <citation type="submission" date="2019-12" db="EMBL/GenBank/DDBJ databases">
        <title>Nesterenkonia muleiensis sp. nov., a novel actinobacterium isolated from sap of Populus euphratica.</title>
        <authorList>
            <person name="Wang R."/>
        </authorList>
    </citation>
    <scope>NUCLEOTIDE SEQUENCE [LARGE SCALE GENOMIC DNA]</scope>
    <source>
        <strain evidence="6 7">F10</strain>
    </source>
</reference>
<dbReference type="PROSITE" id="PS00211">
    <property type="entry name" value="ABC_TRANSPORTER_1"/>
    <property type="match status" value="1"/>
</dbReference>
<dbReference type="InterPro" id="IPR015856">
    <property type="entry name" value="ABC_transpr_CbiO/EcfA_su"/>
</dbReference>
<organism evidence="6 7">
    <name type="scientific">Nesterenkonia alkaliphila</name>
    <dbReference type="NCBI Taxonomy" id="1463631"/>
    <lineage>
        <taxon>Bacteria</taxon>
        <taxon>Bacillati</taxon>
        <taxon>Actinomycetota</taxon>
        <taxon>Actinomycetes</taxon>
        <taxon>Micrococcales</taxon>
        <taxon>Micrococcaceae</taxon>
        <taxon>Nesterenkonia</taxon>
    </lineage>
</organism>
<evidence type="ECO:0000259" key="5">
    <source>
        <dbReference type="PROSITE" id="PS50893"/>
    </source>
</evidence>
<dbReference type="InterPro" id="IPR027417">
    <property type="entry name" value="P-loop_NTPase"/>
</dbReference>
<dbReference type="InterPro" id="IPR003439">
    <property type="entry name" value="ABC_transporter-like_ATP-bd"/>
</dbReference>
<keyword evidence="7" id="KW-1185">Reference proteome</keyword>
<dbReference type="GO" id="GO:0016887">
    <property type="term" value="F:ATP hydrolysis activity"/>
    <property type="evidence" value="ECO:0007669"/>
    <property type="project" value="InterPro"/>
</dbReference>
<dbReference type="PROSITE" id="PS50893">
    <property type="entry name" value="ABC_TRANSPORTER_2"/>
    <property type="match status" value="1"/>
</dbReference>
<evidence type="ECO:0000256" key="3">
    <source>
        <dbReference type="ARBA" id="ARBA00022741"/>
    </source>
</evidence>
<evidence type="ECO:0000313" key="6">
    <source>
        <dbReference type="EMBL" id="MVT26606.1"/>
    </source>
</evidence>
<dbReference type="PANTHER" id="PTHR43553:SF24">
    <property type="entry name" value="ENERGY-COUPLING FACTOR TRANSPORTER ATP-BINDING PROTEIN ECFA1"/>
    <property type="match status" value="1"/>
</dbReference>